<name>A0A917T1W7_9ACTN</name>
<evidence type="ECO:0000313" key="2">
    <source>
        <dbReference type="Proteomes" id="UP000655208"/>
    </source>
</evidence>
<sequence length="115" mass="12401">MFLLVAHFRDDRPDGAAGTGEPEVPSPAELLAAAPECRWLRYARSTEDVRRRVLVAEFGTAADYRAALSPFHVRESVVPWLSTADVAWTGLSEVLLSADGGSVDRHVPTVDPDGG</sequence>
<protein>
    <recommendedName>
        <fullName evidence="3">Antibiotic biosynthesis monooxygenase</fullName>
    </recommendedName>
</protein>
<reference evidence="1" key="1">
    <citation type="journal article" date="2014" name="Int. J. Syst. Evol. Microbiol.">
        <title>Complete genome sequence of Corynebacterium casei LMG S-19264T (=DSM 44701T), isolated from a smear-ripened cheese.</title>
        <authorList>
            <consortium name="US DOE Joint Genome Institute (JGI-PGF)"/>
            <person name="Walter F."/>
            <person name="Albersmeier A."/>
            <person name="Kalinowski J."/>
            <person name="Ruckert C."/>
        </authorList>
    </citation>
    <scope>NUCLEOTIDE SEQUENCE</scope>
    <source>
        <strain evidence="1">CGMCC 4.7308</strain>
    </source>
</reference>
<organism evidence="1 2">
    <name type="scientific">Nakamurella endophytica</name>
    <dbReference type="NCBI Taxonomy" id="1748367"/>
    <lineage>
        <taxon>Bacteria</taxon>
        <taxon>Bacillati</taxon>
        <taxon>Actinomycetota</taxon>
        <taxon>Actinomycetes</taxon>
        <taxon>Nakamurellales</taxon>
        <taxon>Nakamurellaceae</taxon>
        <taxon>Nakamurella</taxon>
    </lineage>
</organism>
<proteinExistence type="predicted"/>
<reference evidence="1" key="2">
    <citation type="submission" date="2020-09" db="EMBL/GenBank/DDBJ databases">
        <authorList>
            <person name="Sun Q."/>
            <person name="Zhou Y."/>
        </authorList>
    </citation>
    <scope>NUCLEOTIDE SEQUENCE</scope>
    <source>
        <strain evidence="1">CGMCC 4.7308</strain>
    </source>
</reference>
<gene>
    <name evidence="1" type="ORF">GCM10011594_28100</name>
</gene>
<accession>A0A917T1W7</accession>
<evidence type="ECO:0000313" key="1">
    <source>
        <dbReference type="EMBL" id="GGM06319.1"/>
    </source>
</evidence>
<evidence type="ECO:0008006" key="3">
    <source>
        <dbReference type="Google" id="ProtNLM"/>
    </source>
</evidence>
<dbReference type="Proteomes" id="UP000655208">
    <property type="component" value="Unassembled WGS sequence"/>
</dbReference>
<keyword evidence="2" id="KW-1185">Reference proteome</keyword>
<dbReference type="RefSeq" id="WP_188942512.1">
    <property type="nucleotide sequence ID" value="NZ_BMNA01000005.1"/>
</dbReference>
<dbReference type="AlphaFoldDB" id="A0A917T1W7"/>
<comment type="caution">
    <text evidence="1">The sequence shown here is derived from an EMBL/GenBank/DDBJ whole genome shotgun (WGS) entry which is preliminary data.</text>
</comment>
<dbReference type="EMBL" id="BMNA01000005">
    <property type="protein sequence ID" value="GGM06319.1"/>
    <property type="molecule type" value="Genomic_DNA"/>
</dbReference>